<name>A0A448WU57_9PLAT</name>
<sequence>MNSYLIAVRILETLNFVVIYYRNYAFVPPLALPRTALHFQYTLPTERYPLGMPPSINHALTLLLFT</sequence>
<comment type="caution">
    <text evidence="1">The sequence shown here is derived from an EMBL/GenBank/DDBJ whole genome shotgun (WGS) entry which is preliminary data.</text>
</comment>
<organism evidence="1 2">
    <name type="scientific">Protopolystoma xenopodis</name>
    <dbReference type="NCBI Taxonomy" id="117903"/>
    <lineage>
        <taxon>Eukaryota</taxon>
        <taxon>Metazoa</taxon>
        <taxon>Spiralia</taxon>
        <taxon>Lophotrochozoa</taxon>
        <taxon>Platyhelminthes</taxon>
        <taxon>Monogenea</taxon>
        <taxon>Polyopisthocotylea</taxon>
        <taxon>Polystomatidea</taxon>
        <taxon>Polystomatidae</taxon>
        <taxon>Protopolystoma</taxon>
    </lineage>
</organism>
<protein>
    <submittedName>
        <fullName evidence="1">Uncharacterized protein</fullName>
    </submittedName>
</protein>
<reference evidence="1" key="1">
    <citation type="submission" date="2018-11" db="EMBL/GenBank/DDBJ databases">
        <authorList>
            <consortium name="Pathogen Informatics"/>
        </authorList>
    </citation>
    <scope>NUCLEOTIDE SEQUENCE</scope>
</reference>
<gene>
    <name evidence="1" type="ORF">PXEA_LOCUS13817</name>
</gene>
<dbReference type="AlphaFoldDB" id="A0A448WU57"/>
<dbReference type="EMBL" id="CAAALY010046134">
    <property type="protein sequence ID" value="VEL20377.1"/>
    <property type="molecule type" value="Genomic_DNA"/>
</dbReference>
<accession>A0A448WU57</accession>
<evidence type="ECO:0000313" key="1">
    <source>
        <dbReference type="EMBL" id="VEL20377.1"/>
    </source>
</evidence>
<keyword evidence="2" id="KW-1185">Reference proteome</keyword>
<evidence type="ECO:0000313" key="2">
    <source>
        <dbReference type="Proteomes" id="UP000784294"/>
    </source>
</evidence>
<proteinExistence type="predicted"/>
<dbReference type="Proteomes" id="UP000784294">
    <property type="component" value="Unassembled WGS sequence"/>
</dbReference>